<dbReference type="HOGENOM" id="CLU_1140678_0_0_11"/>
<dbReference type="RefSeq" id="WP_007001082.1">
    <property type="nucleotide sequence ID" value="NZ_JH992955.1"/>
</dbReference>
<protein>
    <submittedName>
        <fullName evidence="1">Uncharacterized protein</fullName>
    </submittedName>
</protein>
<dbReference type="PATRIC" id="fig|883066.3.peg.914"/>
<dbReference type="EMBL" id="AGWL01000005">
    <property type="protein sequence ID" value="EKU95115.1"/>
    <property type="molecule type" value="Genomic_DNA"/>
</dbReference>
<dbReference type="STRING" id="202789.GCA_001457435_01246"/>
<comment type="caution">
    <text evidence="1">The sequence shown here is derived from an EMBL/GenBank/DDBJ whole genome shotgun (WGS) entry which is preliminary data.</text>
</comment>
<evidence type="ECO:0000313" key="2">
    <source>
        <dbReference type="Proteomes" id="UP000009888"/>
    </source>
</evidence>
<dbReference type="Proteomes" id="UP000009888">
    <property type="component" value="Unassembled WGS sequence"/>
</dbReference>
<gene>
    <name evidence="1" type="ORF">HMPREF9233_00876</name>
</gene>
<proteinExistence type="predicted"/>
<dbReference type="AlphaFoldDB" id="K9F0T9"/>
<evidence type="ECO:0000313" key="1">
    <source>
        <dbReference type="EMBL" id="EKU95115.1"/>
    </source>
</evidence>
<name>K9F0T9_9ACTO</name>
<reference evidence="1 2" key="1">
    <citation type="submission" date="2012-09" db="EMBL/GenBank/DDBJ databases">
        <title>The Genome Sequence of Actinobaculum massiliae ACS-171-V-COL2.</title>
        <authorList>
            <consortium name="The Broad Institute Genome Sequencing Platform"/>
            <person name="Earl A."/>
            <person name="Ward D."/>
            <person name="Feldgarden M."/>
            <person name="Gevers D."/>
            <person name="Saerens B."/>
            <person name="Vaneechoutte M."/>
            <person name="Walker B."/>
            <person name="Young S.K."/>
            <person name="Zeng Q."/>
            <person name="Gargeya S."/>
            <person name="Fitzgerald M."/>
            <person name="Haas B."/>
            <person name="Abouelleil A."/>
            <person name="Alvarado L."/>
            <person name="Arachchi H.M."/>
            <person name="Berlin A."/>
            <person name="Chapman S.B."/>
            <person name="Goldberg J."/>
            <person name="Griggs A."/>
            <person name="Gujja S."/>
            <person name="Hansen M."/>
            <person name="Howarth C."/>
            <person name="Imamovic A."/>
            <person name="Larimer J."/>
            <person name="McCowen C."/>
            <person name="Montmayeur A."/>
            <person name="Murphy C."/>
            <person name="Neiman D."/>
            <person name="Pearson M."/>
            <person name="Priest M."/>
            <person name="Roberts A."/>
            <person name="Saif S."/>
            <person name="Shea T."/>
            <person name="Sisk P."/>
            <person name="Sykes S."/>
            <person name="Wortman J."/>
            <person name="Nusbaum C."/>
            <person name="Birren B."/>
        </authorList>
    </citation>
    <scope>NUCLEOTIDE SEQUENCE [LARGE SCALE GENOMIC DNA]</scope>
    <source>
        <strain evidence="2">ACS-171-V-Col2</strain>
    </source>
</reference>
<sequence>MSNPRIEIRDLAQGSTPLPAITISNDLHLVAGFEEIGTDLGQRLLLAPVNTAELSSDLPVAFLETSLGFFDDAEADAPESGQQISLAFLADAIFALGSARFRADKFDGTVLQAVPVRPGLIEARSIPRVIPAELADREDSGAQFPRVPDGLPDAWHTPVGRFTEEYETRAQAVVRELEKRNLQPEFWWAGSEDGEVIAAALSPSQNLLIDIEEPSTQDDLDAAIRDGKLGDWIDDEIRHLTED</sequence>
<keyword evidence="2" id="KW-1185">Reference proteome</keyword>
<organism evidence="1 2">
    <name type="scientific">Actinobaculum massiliense ACS-171-V-Col2</name>
    <dbReference type="NCBI Taxonomy" id="883066"/>
    <lineage>
        <taxon>Bacteria</taxon>
        <taxon>Bacillati</taxon>
        <taxon>Actinomycetota</taxon>
        <taxon>Actinomycetes</taxon>
        <taxon>Actinomycetales</taxon>
        <taxon>Actinomycetaceae</taxon>
        <taxon>Actinobaculum</taxon>
    </lineage>
</organism>
<accession>K9F0T9</accession>